<feature type="domain" description="Helicase XPB/Ssl2 N-terminal" evidence="2">
    <location>
        <begin position="480"/>
        <end position="601"/>
    </location>
</feature>
<evidence type="ECO:0000256" key="1">
    <source>
        <dbReference type="SAM" id="MobiDB-lite"/>
    </source>
</evidence>
<proteinExistence type="predicted"/>
<dbReference type="Pfam" id="PF13625">
    <property type="entry name" value="Helicase_C_3"/>
    <property type="match status" value="1"/>
</dbReference>
<dbReference type="InterPro" id="IPR032830">
    <property type="entry name" value="XPB/Ssl2_N"/>
</dbReference>
<organism evidence="3 4">
    <name type="scientific">Brevibacterium samyangense</name>
    <dbReference type="NCBI Taxonomy" id="366888"/>
    <lineage>
        <taxon>Bacteria</taxon>
        <taxon>Bacillati</taxon>
        <taxon>Actinomycetota</taxon>
        <taxon>Actinomycetes</taxon>
        <taxon>Micrococcales</taxon>
        <taxon>Brevibacteriaceae</taxon>
        <taxon>Brevibacterium</taxon>
    </lineage>
</organism>
<dbReference type="EMBL" id="BAAANO010000005">
    <property type="protein sequence ID" value="GAA2000166.1"/>
    <property type="molecule type" value="Genomic_DNA"/>
</dbReference>
<evidence type="ECO:0000313" key="4">
    <source>
        <dbReference type="Proteomes" id="UP001500755"/>
    </source>
</evidence>
<keyword evidence="4" id="KW-1185">Reference proteome</keyword>
<protein>
    <recommendedName>
        <fullName evidence="2">Helicase XPB/Ssl2 N-terminal domain-containing protein</fullName>
    </recommendedName>
</protein>
<comment type="caution">
    <text evidence="3">The sequence shown here is derived from an EMBL/GenBank/DDBJ whole genome shotgun (WGS) entry which is preliminary data.</text>
</comment>
<evidence type="ECO:0000259" key="2">
    <source>
        <dbReference type="Pfam" id="PF13625"/>
    </source>
</evidence>
<reference evidence="4" key="1">
    <citation type="journal article" date="2019" name="Int. J. Syst. Evol. Microbiol.">
        <title>The Global Catalogue of Microorganisms (GCM) 10K type strain sequencing project: providing services to taxonomists for standard genome sequencing and annotation.</title>
        <authorList>
            <consortium name="The Broad Institute Genomics Platform"/>
            <consortium name="The Broad Institute Genome Sequencing Center for Infectious Disease"/>
            <person name="Wu L."/>
            <person name="Ma J."/>
        </authorList>
    </citation>
    <scope>NUCLEOTIDE SEQUENCE [LARGE SCALE GENOMIC DNA]</scope>
    <source>
        <strain evidence="4">JCM 14546</strain>
    </source>
</reference>
<dbReference type="Proteomes" id="UP001500755">
    <property type="component" value="Unassembled WGS sequence"/>
</dbReference>
<name>A0ABP5EJH2_9MICO</name>
<accession>A0ABP5EJH2</accession>
<evidence type="ECO:0000313" key="3">
    <source>
        <dbReference type="EMBL" id="GAA2000166.1"/>
    </source>
</evidence>
<gene>
    <name evidence="3" type="ORF">GCM10009755_04860</name>
</gene>
<feature type="region of interest" description="Disordered" evidence="1">
    <location>
        <begin position="627"/>
        <end position="652"/>
    </location>
</feature>
<sequence>MRGEVPVRAASFDSLSASASMLTSRFRSEPALRGRPQKYTEPVRTRLARMPQPLTFSAWLASAPQPWFTALCETRRDLMRTDAPSLRAVAAAAASRAGVALVLEALDTRLLQIAHRAAVAARTEPVVPAGVLGATTADLTRLVTLGLLWPAFAEDAQDPTGASAYRIHSEAVGLLPTSAADRRSGIPWLEFPPERPADPAPLTVPDALVGNAEAAAASALVGEVLAVPDTFAAEPVSQLVSGGIGKRDVQQLARTLGTDTAHTVFLLELAGAAGLLGVGGPDVDPQWGPTSEFDRMRSAGRAETYVELLRTWLLREVDTVHVLAGRTDRGDRLHALATLVSPTRHNAYAGFPSSKPQLAFLTSEVLAALAGLADDLPGRAVHDAVLVDAVRWDHPLLAAAAPASIEQIVREAEAFGLVCTPLASPDAHALTHIGLRVVGGLREAMAGSLSLVPWDAERVTLPEDLTSFVDSLLPALQTTVLVQSDLTAVATGPLDPQIHSELTRIAVVDTRGQGTVYRFTTDSIAEALRTGMSAQEVLALVSRISSTGVPQPLTFLVDEAAARLRRVQVAPARAVVVVDDPADLEALLANPALVPAGLVRVSATVAVANVPQDRLAHLLEASGQPTLRHAANGPVPRAPVPQRPAPVSRRSTRVADRSLPAFIRALRSSGTEEPAEAPASVLDVLREAAEDRHPVDVVLVATDGTRHRAHLLPTHVSAGRVRARRLTPGRTGTETEVTVGISRIVSAVRSPEVS</sequence>